<evidence type="ECO:0000313" key="1">
    <source>
        <dbReference type="EMBL" id="AEO71402.1"/>
    </source>
</evidence>
<dbReference type="HOGENOM" id="CLU_2387709_0_0_1"/>
<reference evidence="1 2" key="1">
    <citation type="journal article" date="2011" name="Nat. Biotechnol.">
        <title>Comparative genomic analysis of the thermophilic biomass-degrading fungi Myceliophthora thermophila and Thielavia terrestris.</title>
        <authorList>
            <person name="Berka R.M."/>
            <person name="Grigoriev I.V."/>
            <person name="Otillar R."/>
            <person name="Salamov A."/>
            <person name="Grimwood J."/>
            <person name="Reid I."/>
            <person name="Ishmael N."/>
            <person name="John T."/>
            <person name="Darmond C."/>
            <person name="Moisan M.-C."/>
            <person name="Henrissat B."/>
            <person name="Coutinho P.M."/>
            <person name="Lombard V."/>
            <person name="Natvig D.O."/>
            <person name="Lindquist E."/>
            <person name="Schmutz J."/>
            <person name="Lucas S."/>
            <person name="Harris P."/>
            <person name="Powlowski J."/>
            <person name="Bellemare A."/>
            <person name="Taylor D."/>
            <person name="Butler G."/>
            <person name="de Vries R.P."/>
            <person name="Allijn I.E."/>
            <person name="van den Brink J."/>
            <person name="Ushinsky S."/>
            <person name="Storms R."/>
            <person name="Powell A.J."/>
            <person name="Paulsen I.T."/>
            <person name="Elbourne L.D.H."/>
            <person name="Baker S.E."/>
            <person name="Magnuson J."/>
            <person name="LaBoissiere S."/>
            <person name="Clutterbuck A.J."/>
            <person name="Martinez D."/>
            <person name="Wogulis M."/>
            <person name="de Leon A.L."/>
            <person name="Rey M.W."/>
            <person name="Tsang A."/>
        </authorList>
    </citation>
    <scope>NUCLEOTIDE SEQUENCE [LARGE SCALE GENOMIC DNA]</scope>
    <source>
        <strain evidence="2">ATCC 38088 / NRRL 8126</strain>
    </source>
</reference>
<keyword evidence="2" id="KW-1185">Reference proteome</keyword>
<organism evidence="1 2">
    <name type="scientific">Thermothielavioides terrestris (strain ATCC 38088 / NRRL 8126)</name>
    <name type="common">Thielavia terrestris</name>
    <dbReference type="NCBI Taxonomy" id="578455"/>
    <lineage>
        <taxon>Eukaryota</taxon>
        <taxon>Fungi</taxon>
        <taxon>Dikarya</taxon>
        <taxon>Ascomycota</taxon>
        <taxon>Pezizomycotina</taxon>
        <taxon>Sordariomycetes</taxon>
        <taxon>Sordariomycetidae</taxon>
        <taxon>Sordariales</taxon>
        <taxon>Chaetomiaceae</taxon>
        <taxon>Thermothielavioides</taxon>
        <taxon>Thermothielavioides terrestris</taxon>
    </lineage>
</organism>
<name>G2RHU0_THETT</name>
<proteinExistence type="predicted"/>
<dbReference type="AlphaFoldDB" id="G2RHU0"/>
<dbReference type="Proteomes" id="UP000008181">
    <property type="component" value="Chromosome 6"/>
</dbReference>
<protein>
    <submittedName>
        <fullName evidence="1">Uncharacterized protein</fullName>
    </submittedName>
</protein>
<accession>G2RHU0</accession>
<dbReference type="EMBL" id="CP003014">
    <property type="protein sequence ID" value="AEO71402.1"/>
    <property type="molecule type" value="Genomic_DNA"/>
</dbReference>
<dbReference type="RefSeq" id="XP_003657738.1">
    <property type="nucleotide sequence ID" value="XM_003657690.1"/>
</dbReference>
<gene>
    <name evidence="1" type="ORF">THITE_2123719</name>
</gene>
<dbReference type="KEGG" id="ttt:THITE_2123719"/>
<dbReference type="GeneID" id="11522231"/>
<evidence type="ECO:0000313" key="2">
    <source>
        <dbReference type="Proteomes" id="UP000008181"/>
    </source>
</evidence>
<sequence length="94" mass="10614">MIDDVEREVREGAHFLLCWDGSSSVTPRSRLRRKKAPSYRAVPCCCVPSPEARRRVSPAETSWTVFGCSQVQPTWCYRFLVSAPGSRLANPDLE</sequence>